<feature type="compositionally biased region" description="Polar residues" evidence="1">
    <location>
        <begin position="1046"/>
        <end position="1061"/>
    </location>
</feature>
<reference evidence="3" key="1">
    <citation type="journal article" date="2021" name="Sci. Adv.">
        <title>The American lobster genome reveals insights on longevity, neural, and immune adaptations.</title>
        <authorList>
            <person name="Polinski J.M."/>
            <person name="Zimin A.V."/>
            <person name="Clark K.F."/>
            <person name="Kohn A.B."/>
            <person name="Sadowski N."/>
            <person name="Timp W."/>
            <person name="Ptitsyn A."/>
            <person name="Khanna P."/>
            <person name="Romanova D.Y."/>
            <person name="Williams P."/>
            <person name="Greenwood S.J."/>
            <person name="Moroz L.L."/>
            <person name="Walt D.R."/>
            <person name="Bodnar A.G."/>
        </authorList>
    </citation>
    <scope>NUCLEOTIDE SEQUENCE</scope>
    <source>
        <strain evidence="3">GMGI-L3</strain>
    </source>
</reference>
<dbReference type="Proteomes" id="UP000747542">
    <property type="component" value="Unassembled WGS sequence"/>
</dbReference>
<gene>
    <name evidence="3" type="primary">Bahd1-L</name>
    <name evidence="3" type="ORF">Hamer_G014325</name>
</gene>
<proteinExistence type="predicted"/>
<organism evidence="3 4">
    <name type="scientific">Homarus americanus</name>
    <name type="common">American lobster</name>
    <dbReference type="NCBI Taxonomy" id="6706"/>
    <lineage>
        <taxon>Eukaryota</taxon>
        <taxon>Metazoa</taxon>
        <taxon>Ecdysozoa</taxon>
        <taxon>Arthropoda</taxon>
        <taxon>Crustacea</taxon>
        <taxon>Multicrustacea</taxon>
        <taxon>Malacostraca</taxon>
        <taxon>Eumalacostraca</taxon>
        <taxon>Eucarida</taxon>
        <taxon>Decapoda</taxon>
        <taxon>Pleocyemata</taxon>
        <taxon>Astacidea</taxon>
        <taxon>Nephropoidea</taxon>
        <taxon>Nephropidae</taxon>
        <taxon>Homarus</taxon>
    </lineage>
</organism>
<dbReference type="SMART" id="SM00439">
    <property type="entry name" value="BAH"/>
    <property type="match status" value="1"/>
</dbReference>
<feature type="region of interest" description="Disordered" evidence="1">
    <location>
        <begin position="232"/>
        <end position="287"/>
    </location>
</feature>
<feature type="region of interest" description="Disordered" evidence="1">
    <location>
        <begin position="1033"/>
        <end position="1062"/>
    </location>
</feature>
<dbReference type="GO" id="GO:0005677">
    <property type="term" value="C:chromatin silencing complex"/>
    <property type="evidence" value="ECO:0007669"/>
    <property type="project" value="TreeGrafter"/>
</dbReference>
<feature type="region of interest" description="Disordered" evidence="1">
    <location>
        <begin position="1504"/>
        <end position="1671"/>
    </location>
</feature>
<dbReference type="PANTHER" id="PTHR46576">
    <property type="entry name" value="BROMO ADJACENT HOMOLOGY DOMAIN-CONTAINING 1 PROTEIN"/>
    <property type="match status" value="1"/>
</dbReference>
<feature type="compositionally biased region" description="Polar residues" evidence="1">
    <location>
        <begin position="242"/>
        <end position="252"/>
    </location>
</feature>
<dbReference type="GO" id="GO:0045892">
    <property type="term" value="P:negative regulation of DNA-templated transcription"/>
    <property type="evidence" value="ECO:0007669"/>
    <property type="project" value="TreeGrafter"/>
</dbReference>
<feature type="compositionally biased region" description="Basic and acidic residues" evidence="1">
    <location>
        <begin position="1240"/>
        <end position="1250"/>
    </location>
</feature>
<dbReference type="InterPro" id="IPR043151">
    <property type="entry name" value="BAH_sf"/>
</dbReference>
<feature type="compositionally biased region" description="Polar residues" evidence="1">
    <location>
        <begin position="1543"/>
        <end position="1558"/>
    </location>
</feature>
<dbReference type="GO" id="GO:0003682">
    <property type="term" value="F:chromatin binding"/>
    <property type="evidence" value="ECO:0007669"/>
    <property type="project" value="InterPro"/>
</dbReference>
<feature type="compositionally biased region" description="Basic and acidic residues" evidence="1">
    <location>
        <begin position="1521"/>
        <end position="1530"/>
    </location>
</feature>
<feature type="region of interest" description="Disordered" evidence="1">
    <location>
        <begin position="1300"/>
        <end position="1338"/>
    </location>
</feature>
<feature type="compositionally biased region" description="Polar residues" evidence="1">
    <location>
        <begin position="1258"/>
        <end position="1267"/>
    </location>
</feature>
<protein>
    <submittedName>
        <fullName evidence="3">Bromo adjacenty domain-containing 1 protein-like</fullName>
    </submittedName>
</protein>
<accession>A0A8J5JYX5</accession>
<evidence type="ECO:0000313" key="3">
    <source>
        <dbReference type="EMBL" id="KAG7164189.1"/>
    </source>
</evidence>
<feature type="compositionally biased region" description="Low complexity" evidence="1">
    <location>
        <begin position="1570"/>
        <end position="1591"/>
    </location>
</feature>
<dbReference type="Pfam" id="PF01426">
    <property type="entry name" value="BAH"/>
    <property type="match status" value="1"/>
</dbReference>
<feature type="region of interest" description="Disordered" evidence="1">
    <location>
        <begin position="156"/>
        <end position="179"/>
    </location>
</feature>
<dbReference type="InterPro" id="IPR053032">
    <property type="entry name" value="BAH_domain-containing"/>
</dbReference>
<sequence length="1867" mass="198668">MFWVTALHFIAGYQPVSGPMPVKANYTATTSDGTSPYKAPKGSPVAAAPPYSSPPRLTSPPLPIKAPPNQSGSEPYTPPYQYPTYSYHPAPPAPPPHVAPYDKYYPRGATYHFYPPTYSGGQYAAPGAEYSYPPPQPGGVHYSQESYTSYTLCVPNPPPQGPPQALALPPPPPPTSNGPHPPAYATYHYTEYTPVFTYPPPGTIVKINFIGPSSQSTICCPVDPKNVHTWPPTGNGRGPEAATNSANQCSSMGQGGGPGYQYQYHPTQQPPPHPPHSGAQQGCGATSVYHTGPLTTVMTTGTQPTIQVFGTVVPQQTVTLMPSQDPQAVTAPPPNVPPPVPAPVPPDVPLSQPHPTTTTTMVAMAPITVTVPINPGAPVGSQSVVQSGRAPTQASTTVSGVPEHTITTPQQATTFVSRIPQHAMTPVHVTSAVTSEVPQPTTSPSKPATALVSEAPQNALASAQVSTAVVTGIPHSPVIPSGINTAVVTGVPQSVKNPTRPTTAVVTGAPQPDVTPSQNITNISCELSQPVAIPSQVTTTVTPRVPQSSLGHQGTYAVVTGIPQSVVAPTQVTAVVVTSVPQCVVVPTQVTTAVVTAIPKPVVVPTQVTTTVVTSVLHPVVAPTQVTAVPQPVVAPTQVTTSMVSAKPQPAVVPTQVTTAVVTAIPQQVVPPTQITTAIVPGIPQPVMAPTQDTSVPSEIHGTIVSSVSQLVSQTQPTDIRVSGVPQSSLDVAEVNSPVSKFHTTFTHVTAGISSGPKLHKDSSQTSISAMPKPHLVSTQAATAVVTGVQKAHTDLTQGTVAVDTRVLEPHKVLSQVTTAVVTGVPKVPMVSTQANTAIVSGVPRLSVRPTQVTTVSISGISPSVTNVSQITTATSAEVQKVADPIIKAAVDINPEKLQHDVNLSNGTSFKITRNTYTMVASQGSEHSSVDAKKNISITTSPQQNFKDVIDTVDMDSQTTTARAVLEPTQSVSALGTSFKEGLRNTCSVPPMDEGGVVIKELPSAKNRKARSSVSDLEIESLRSVNTATSAQVGPDLIINMDSRPNKSWSPTQSGTSSETTPFPCASNAVCDAQTTTSVTNSCITNVPEVSGSFTGSASDLVSSSRMTLTPSVVAPSTRSHTLTGLSEGVVLNPSKPTVATQTTSTAPTICKSTMAGTNSQQGSISVRDKLIMSVQCKVAQTKDSDTAKNFVPSGGTPQVGYQRPGPRHLLCQTLPTPTATAHLAKAKSSSSSNAHRMLVKSEDKSKDTKPNIPENVPISQSNSGSFEVSSNMISIGDTQKNDLRSDLIDVKTDIISSAPLVRKRGRPPKTRDTSSDSIVLETSFPNPNPDPDHKSTAVTSCIQGVPSEKNTDVPCESELHRNRTNDLCSQGKNLRSQTEDKKKEYLKSSKLSLSPSKQLDCKHDIKPSDPMKMMSIKTEEVLSEIKTEVTPKGVTKISSFKVSPKDSPLFKAKIINGQGDIPLKSGSLSKKCDMSSPTKAVGFTDSLKLTKGLRDVKKSPLGLLSDQRVPKNSVVASKSKSKEALDKKLNTSTNNVKRRNSESLGTSSNKALSTKTGVTEGASKTLAGTKSQTLKSQKITKSSKSTSRRSPPNGKLNRKKSLLAYLKEKNNESDTSSVDSEVVSGGRKKSKSKEESQKSNSASPFPTFPPLPINAGSRRRSATAQGKCKSAKKPRWVHNWSWEGEPFEGKIWLRNDELELVRTCYTAMRHKEGDVVRVRDCVLLRSGPRKTDLPFVAKIAALWEDPETSDMMMSILWYYRPEHTDSGRRPDDLPDEIFASKHRDHLSVACIEDRCYVLTFNEYCRYRRFLRLFQEGVYPIATPVPDPEEGYCRKDRQPPGCVVPELLFFCRRVYDYRIKRLLKNPC</sequence>
<feature type="domain" description="BAH" evidence="2">
    <location>
        <begin position="1715"/>
        <end position="1866"/>
    </location>
</feature>
<feature type="compositionally biased region" description="Low complexity" evidence="1">
    <location>
        <begin position="1614"/>
        <end position="1626"/>
    </location>
</feature>
<dbReference type="GO" id="GO:0031507">
    <property type="term" value="P:heterochromatin formation"/>
    <property type="evidence" value="ECO:0007669"/>
    <property type="project" value="TreeGrafter"/>
</dbReference>
<evidence type="ECO:0000256" key="1">
    <source>
        <dbReference type="SAM" id="MobiDB-lite"/>
    </source>
</evidence>
<evidence type="ECO:0000313" key="4">
    <source>
        <dbReference type="Proteomes" id="UP000747542"/>
    </source>
</evidence>
<feature type="region of interest" description="Disordered" evidence="1">
    <location>
        <begin position="1365"/>
        <end position="1390"/>
    </location>
</feature>
<evidence type="ECO:0000259" key="2">
    <source>
        <dbReference type="PROSITE" id="PS51038"/>
    </source>
</evidence>
<dbReference type="InterPro" id="IPR001025">
    <property type="entry name" value="BAH_dom"/>
</dbReference>
<dbReference type="PROSITE" id="PS51038">
    <property type="entry name" value="BAH"/>
    <property type="match status" value="1"/>
</dbReference>
<keyword evidence="4" id="KW-1185">Reference proteome</keyword>
<name>A0A8J5JYX5_HOMAM</name>
<dbReference type="PANTHER" id="PTHR46576:SF1">
    <property type="entry name" value="BROMO ADJACENT HOMOLOGY DOMAIN-CONTAINING 1 PROTEIN"/>
    <property type="match status" value="1"/>
</dbReference>
<comment type="caution">
    <text evidence="3">The sequence shown here is derived from an EMBL/GenBank/DDBJ whole genome shotgun (WGS) entry which is preliminary data.</text>
</comment>
<feature type="region of interest" description="Disordered" evidence="1">
    <location>
        <begin position="1224"/>
        <end position="1267"/>
    </location>
</feature>
<feature type="compositionally biased region" description="Low complexity" evidence="1">
    <location>
        <begin position="1224"/>
        <end position="1236"/>
    </location>
</feature>
<dbReference type="EMBL" id="JAHLQT010025553">
    <property type="protein sequence ID" value="KAG7164189.1"/>
    <property type="molecule type" value="Genomic_DNA"/>
</dbReference>
<dbReference type="Gene3D" id="2.30.30.490">
    <property type="match status" value="1"/>
</dbReference>
<dbReference type="GO" id="GO:0000976">
    <property type="term" value="F:transcription cis-regulatory region binding"/>
    <property type="evidence" value="ECO:0007669"/>
    <property type="project" value="TreeGrafter"/>
</dbReference>
<feature type="compositionally biased region" description="Pro residues" evidence="1">
    <location>
        <begin position="51"/>
        <end position="66"/>
    </location>
</feature>
<feature type="region of interest" description="Disordered" evidence="1">
    <location>
        <begin position="30"/>
        <end position="81"/>
    </location>
</feature>
<feature type="compositionally biased region" description="Polar residues" evidence="1">
    <location>
        <begin position="1366"/>
        <end position="1377"/>
    </location>
</feature>
<feature type="compositionally biased region" description="Basic and acidic residues" evidence="1">
    <location>
        <begin position="1378"/>
        <end position="1388"/>
    </location>
</feature>